<dbReference type="EMBL" id="OR941552">
    <property type="protein sequence ID" value="WQY99824.1"/>
    <property type="molecule type" value="Genomic_DNA"/>
</dbReference>
<sequence length="135" mass="14162">MAKVKVDISRGATLKVIGPMTDRAAYRAAQATRGRAMANIRAAGRIDSGAMIAGLQVRLLTRSGAAVAYAVYSTAPYTVYQEFGTRAHGPRTASVMVFTPKGGGGTVFATWVRGVTPAYFMTRAYLAAKPSDAVG</sequence>
<name>A0ABZ0ZZA0_9CAUD</name>
<keyword evidence="2" id="KW-1185">Reference proteome</keyword>
<dbReference type="Proteomes" id="UP001325719">
    <property type="component" value="Segment"/>
</dbReference>
<evidence type="ECO:0000313" key="2">
    <source>
        <dbReference type="Proteomes" id="UP001325719"/>
    </source>
</evidence>
<evidence type="ECO:0000313" key="1">
    <source>
        <dbReference type="EMBL" id="WQY99824.1"/>
    </source>
</evidence>
<organism evidence="1 2">
    <name type="scientific">Microbacterium phage MO526</name>
    <dbReference type="NCBI Taxonomy" id="3108092"/>
    <lineage>
        <taxon>Viruses</taxon>
        <taxon>Duplodnaviria</taxon>
        <taxon>Heunggongvirae</taxon>
        <taxon>Uroviricota</taxon>
        <taxon>Caudoviricetes</taxon>
        <taxon>Kutznervirinae</taxon>
        <taxon>Kozievirus</taxon>
        <taxon>Kozievirus MO526</taxon>
    </lineage>
</organism>
<accession>A0ABZ0ZZA0</accession>
<reference evidence="1 2" key="1">
    <citation type="submission" date="2023-12" db="EMBL/GenBank/DDBJ databases">
        <authorList>
            <person name="Wang F."/>
            <person name="Yu X."/>
            <person name="Gao C."/>
        </authorList>
    </citation>
    <scope>NUCLEOTIDE SEQUENCE [LARGE SCALE GENOMIC DNA]</scope>
</reference>
<proteinExistence type="predicted"/>
<protein>
    <recommendedName>
        <fullName evidence="3">Minor tail protein</fullName>
    </recommendedName>
</protein>
<evidence type="ECO:0008006" key="3">
    <source>
        <dbReference type="Google" id="ProtNLM"/>
    </source>
</evidence>